<dbReference type="EMBL" id="RHJS01000002">
    <property type="protein sequence ID" value="RRK32985.1"/>
    <property type="molecule type" value="Genomic_DNA"/>
</dbReference>
<organism evidence="1 2">
    <name type="scientific">Schaedlerella arabinosiphila</name>
    <dbReference type="NCBI Taxonomy" id="2044587"/>
    <lineage>
        <taxon>Bacteria</taxon>
        <taxon>Bacillati</taxon>
        <taxon>Bacillota</taxon>
        <taxon>Clostridia</taxon>
        <taxon>Lachnospirales</taxon>
        <taxon>Lachnospiraceae</taxon>
        <taxon>Schaedlerella</taxon>
    </lineage>
</organism>
<sequence length="69" mass="8059">MIVIYTADIEQAEDEFHAGCLTLRLEQAYLRKVDSKSIRDVFIKQNQIMDVHLWNTSRIGAGMLRFFVL</sequence>
<accession>A0A426DJP7</accession>
<evidence type="ECO:0000313" key="1">
    <source>
        <dbReference type="EMBL" id="RRK32985.1"/>
    </source>
</evidence>
<gene>
    <name evidence="1" type="ORF">EBB54_17785</name>
</gene>
<protein>
    <submittedName>
        <fullName evidence="1">Uncharacterized protein</fullName>
    </submittedName>
</protein>
<name>A0A426DJP7_9FIRM</name>
<dbReference type="AlphaFoldDB" id="A0A426DJP7"/>
<keyword evidence="2" id="KW-1185">Reference proteome</keyword>
<reference evidence="1" key="1">
    <citation type="submission" date="2018-10" db="EMBL/GenBank/DDBJ databases">
        <title>Schaedlerella arabinophila gen. nov. sp. nov., isolated from the mouse intestinal tract and comparative analysis with the genome of the closely related altered Schaedler flora strain ASF502.</title>
        <authorList>
            <person name="Miyake S."/>
            <person name="Soh M."/>
            <person name="Seedorf H."/>
        </authorList>
    </citation>
    <scope>NUCLEOTIDE SEQUENCE [LARGE SCALE GENOMIC DNA]</scope>
    <source>
        <strain evidence="1">DSM 106076</strain>
    </source>
</reference>
<dbReference type="RefSeq" id="WP_125128376.1">
    <property type="nucleotide sequence ID" value="NZ_RHJS01000002.1"/>
</dbReference>
<comment type="caution">
    <text evidence="1">The sequence shown here is derived from an EMBL/GenBank/DDBJ whole genome shotgun (WGS) entry which is preliminary data.</text>
</comment>
<evidence type="ECO:0000313" key="2">
    <source>
        <dbReference type="Proteomes" id="UP000274920"/>
    </source>
</evidence>
<proteinExistence type="predicted"/>
<dbReference type="Proteomes" id="UP000274920">
    <property type="component" value="Unassembled WGS sequence"/>
</dbReference>